<dbReference type="RefSeq" id="WP_178933461.1">
    <property type="nucleotide sequence ID" value="NZ_JACBAZ010000005.1"/>
</dbReference>
<accession>A0A851GLE9</accession>
<evidence type="ECO:0000259" key="2">
    <source>
        <dbReference type="Pfam" id="PF07007"/>
    </source>
</evidence>
<dbReference type="InterPro" id="IPR009739">
    <property type="entry name" value="LprI-like_N"/>
</dbReference>
<keyword evidence="4" id="KW-1185">Reference proteome</keyword>
<evidence type="ECO:0000313" key="4">
    <source>
        <dbReference type="Proteomes" id="UP000557872"/>
    </source>
</evidence>
<protein>
    <submittedName>
        <fullName evidence="3">DUF1311 domain-containing protein</fullName>
    </submittedName>
</protein>
<evidence type="ECO:0000256" key="1">
    <source>
        <dbReference type="SAM" id="SignalP"/>
    </source>
</evidence>
<gene>
    <name evidence="3" type="ORF">HW115_13645</name>
</gene>
<dbReference type="AlphaFoldDB" id="A0A851GLE9"/>
<organism evidence="3 4">
    <name type="scientific">Oceaniferula marina</name>
    <dbReference type="NCBI Taxonomy" id="2748318"/>
    <lineage>
        <taxon>Bacteria</taxon>
        <taxon>Pseudomonadati</taxon>
        <taxon>Verrucomicrobiota</taxon>
        <taxon>Verrucomicrobiia</taxon>
        <taxon>Verrucomicrobiales</taxon>
        <taxon>Verrucomicrobiaceae</taxon>
        <taxon>Oceaniferula</taxon>
    </lineage>
</organism>
<name>A0A851GLE9_9BACT</name>
<dbReference type="EMBL" id="JACBAZ010000005">
    <property type="protein sequence ID" value="NWK56661.1"/>
    <property type="molecule type" value="Genomic_DNA"/>
</dbReference>
<dbReference type="Proteomes" id="UP000557872">
    <property type="component" value="Unassembled WGS sequence"/>
</dbReference>
<sequence length="227" mass="25445">MKILLMMSVSMVAGAFAASELETSKTEFAEADKQLNVVYLSLKKTMPEWSFKQLQPDQRRWVSYRDAMAERAVFDLEGKVKDVKTKADYWSMMAGLTWARVDVLNGWAAVAEEGKWLGDYSDSYGGGMSISVKEGKLHFKIDVVRGLSHHVGQISGVAEINQSYARFSDEGKGREGVEGKTWLDFEILDGARIKVRGVNTSYYHGARAYFDGTYVRVEHPESEGCSQ</sequence>
<proteinExistence type="predicted"/>
<reference evidence="3 4" key="1">
    <citation type="submission" date="2020-07" db="EMBL/GenBank/DDBJ databases">
        <title>Roseicoccus Jingziensis gen. nov., sp. nov., isolated from coastal seawater.</title>
        <authorList>
            <person name="Feng X."/>
        </authorList>
    </citation>
    <scope>NUCLEOTIDE SEQUENCE [LARGE SCALE GENOMIC DNA]</scope>
    <source>
        <strain evidence="3 4">N1E253</strain>
    </source>
</reference>
<evidence type="ECO:0000313" key="3">
    <source>
        <dbReference type="EMBL" id="NWK56661.1"/>
    </source>
</evidence>
<comment type="caution">
    <text evidence="3">The sequence shown here is derived from an EMBL/GenBank/DDBJ whole genome shotgun (WGS) entry which is preliminary data.</text>
</comment>
<feature type="signal peptide" evidence="1">
    <location>
        <begin position="1"/>
        <end position="17"/>
    </location>
</feature>
<feature type="chain" id="PRO_5032310741" evidence="1">
    <location>
        <begin position="18"/>
        <end position="227"/>
    </location>
</feature>
<feature type="domain" description="Lysozyme inhibitor LprI-like N-terminal" evidence="2">
    <location>
        <begin position="23"/>
        <end position="81"/>
    </location>
</feature>
<dbReference type="Pfam" id="PF07007">
    <property type="entry name" value="LprI"/>
    <property type="match status" value="1"/>
</dbReference>
<keyword evidence="1" id="KW-0732">Signal</keyword>
<dbReference type="Gene3D" id="1.20.1270.180">
    <property type="match status" value="1"/>
</dbReference>